<evidence type="ECO:0000313" key="4">
    <source>
        <dbReference type="Proteomes" id="UP001516400"/>
    </source>
</evidence>
<keyword evidence="4" id="KW-1185">Reference proteome</keyword>
<sequence>MSESISLSATRPSYAPSHRQSYFTTSYVDKRIPQLSMKDVIVLTPKHVPQLKELVSEESVLMFGNCDVYEIIYNNYLSLGVLSPEGELVGAVSFMNYPNVSAVPSWCWLQWMRNLFGCESVTQRNSIWIHLLLWKTKFTTVFLKPILQHFFRKQKLKEYVMVAIPPGVKSIGCLGDKAARILPKGHINPVASTTLGLMAKQYYVTNYKIRKAVEEDNDDLLPLIAKFSPRLQQMYGDYYIAELLTRFPNTTRHIIVAEYEGFAVAVIILNEVCNYEILNEKFELVCFHGLRKPHEDDSIGDVFSEEIEVKDVLEKLTALPRWRQHTPWKPPTPEEEDKYAVDENWMLTESVYNLITTYTGETIDYNGHPSFNLAISPRGLDEVDEDEVSMTSWALNFDEYESHLYSEAFRGVRKSMATSVKLGTQINIPIDRPQIQTVPEFHGGKNAFVLEVIAAKDDHDEALELLIEASFESFPDRNYCCVCVPTTHPPMGFLERFVRVPPRGEGNFPHELFILHRNTVQPEIIVRMAIPEDIPFITEFLRQMHNTGNIWSQVNFALSTNPDDENSSNLCLLLIAYKQIVGLSILSERIELDYIMSHYSMYKWVDERHEAKGSYAVVENMLLYPAFQNFSTFFLTQMHTIADYSVMFYVITPEDMSKNKGRPICNAIQQFIPIMPRMVQDYSPRYLKGDCMPADHITKLDTPFSLYLSMTRLSSVSRIEINSRIVVIGSGDTASSFLESLLCTSSPDLLITFTSVVVVSPHGLAHQKEPNKARDTFFIHRGHFNHRYMHLTSLRAHLNFTPSIITEIRRQDKQVIMTDGTFLPYDLLVLLVGEQYQAPTLTRGGYSDIPSNVFIVNTDTDATYALKKISELMLNDINPDGKVIVYGHDLRSHCALAALIEYGIPRDMLVFVNPISRTFDVENLISYDNLIYDDPDIEIAIVRILQKEGITLYQGFFNDWDLNVETNLVKQVKFECSQRLLTLQCKCIFMYTQKYISKKTFQAIVNSGLVFDGRLVIDSNFRTNDPNIYAAGPVTKYSRKYHADHLSHLYYNSEEIGEKLGIHIRDMLIPEGYKPRRYERPDRFPIKMKKKKEELPRFVKPIVKMCTVVGKLNYCHITKPGKQIPAELEVTRANFGQLYITGDLDNLNRQGYCRIHINEFKVVETITCLTKDEIYVNSLLQIWGKHVKMLNNIHLRFELMMIPDLFEFFKEPWTCAIYYDRFKEVRERINQILLDTEMNTGSTIAETAHKYLVQNEWNHLSKQQRIDLLKLFDESNLRDKIEDQIIEYIEANTIELPMYAHPNLIRNILHDYEKSPMFSE</sequence>
<name>A0ABD2MWT5_9CUCU</name>
<dbReference type="SUPFAM" id="SSF51905">
    <property type="entry name" value="FAD/NAD(P)-binding domain"/>
    <property type="match status" value="2"/>
</dbReference>
<accession>A0ABD2MWT5</accession>
<reference evidence="3 4" key="1">
    <citation type="journal article" date="2021" name="BMC Biol.">
        <title>Horizontally acquired antibacterial genes associated with adaptive radiation of ladybird beetles.</title>
        <authorList>
            <person name="Li H.S."/>
            <person name="Tang X.F."/>
            <person name="Huang Y.H."/>
            <person name="Xu Z.Y."/>
            <person name="Chen M.L."/>
            <person name="Du X.Y."/>
            <person name="Qiu B.Y."/>
            <person name="Chen P.T."/>
            <person name="Zhang W."/>
            <person name="Slipinski A."/>
            <person name="Escalona H.E."/>
            <person name="Waterhouse R.M."/>
            <person name="Zwick A."/>
            <person name="Pang H."/>
        </authorList>
    </citation>
    <scope>NUCLEOTIDE SEQUENCE [LARGE SCALE GENOMIC DNA]</scope>
    <source>
        <strain evidence="3">SYSU2018</strain>
    </source>
</reference>
<gene>
    <name evidence="3" type="ORF">HHI36_021153</name>
</gene>
<dbReference type="PANTHER" id="PTHR21178:SF8">
    <property type="entry name" value="CILIA- AND FLAGELLA-ASSOCIATED PROTEIN 61"/>
    <property type="match status" value="1"/>
</dbReference>
<feature type="domain" description="CFAP61 dimerisation" evidence="2">
    <location>
        <begin position="1096"/>
        <end position="1217"/>
    </location>
</feature>
<dbReference type="InterPro" id="IPR056299">
    <property type="entry name" value="CFAP61_dimer"/>
</dbReference>
<comment type="caution">
    <text evidence="3">The sequence shown here is derived from an EMBL/GenBank/DDBJ whole genome shotgun (WGS) entry which is preliminary data.</text>
</comment>
<dbReference type="PANTHER" id="PTHR21178">
    <property type="entry name" value="CILIA- AND FLAGELLA-ASSOCIATED PROTEIN 61"/>
    <property type="match status" value="1"/>
</dbReference>
<dbReference type="Pfam" id="PF16092">
    <property type="entry name" value="CFAP61_N"/>
    <property type="match status" value="1"/>
</dbReference>
<dbReference type="InterPro" id="IPR036188">
    <property type="entry name" value="FAD/NAD-bd_sf"/>
</dbReference>
<dbReference type="InterPro" id="IPR038884">
    <property type="entry name" value="CFAP61"/>
</dbReference>
<evidence type="ECO:0000259" key="1">
    <source>
        <dbReference type="Pfam" id="PF16092"/>
    </source>
</evidence>
<protein>
    <recommendedName>
        <fullName evidence="5">Cilia- and flagella-associated protein 61 N-terminal domain-containing protein</fullName>
    </recommendedName>
</protein>
<dbReference type="Proteomes" id="UP001516400">
    <property type="component" value="Unassembled WGS sequence"/>
</dbReference>
<evidence type="ECO:0000313" key="3">
    <source>
        <dbReference type="EMBL" id="KAL3270619.1"/>
    </source>
</evidence>
<dbReference type="Pfam" id="PF23150">
    <property type="entry name" value="CFAP61_dimer"/>
    <property type="match status" value="1"/>
</dbReference>
<dbReference type="Gene3D" id="3.50.50.60">
    <property type="entry name" value="FAD/NAD(P)-binding domain"/>
    <property type="match status" value="2"/>
</dbReference>
<dbReference type="InterPro" id="IPR032151">
    <property type="entry name" value="CFAP61_N"/>
</dbReference>
<dbReference type="EMBL" id="JABFTP020000042">
    <property type="protein sequence ID" value="KAL3270619.1"/>
    <property type="molecule type" value="Genomic_DNA"/>
</dbReference>
<proteinExistence type="predicted"/>
<evidence type="ECO:0008006" key="5">
    <source>
        <dbReference type="Google" id="ProtNLM"/>
    </source>
</evidence>
<evidence type="ECO:0000259" key="2">
    <source>
        <dbReference type="Pfam" id="PF23150"/>
    </source>
</evidence>
<organism evidence="3 4">
    <name type="scientific">Cryptolaemus montrouzieri</name>
    <dbReference type="NCBI Taxonomy" id="559131"/>
    <lineage>
        <taxon>Eukaryota</taxon>
        <taxon>Metazoa</taxon>
        <taxon>Ecdysozoa</taxon>
        <taxon>Arthropoda</taxon>
        <taxon>Hexapoda</taxon>
        <taxon>Insecta</taxon>
        <taxon>Pterygota</taxon>
        <taxon>Neoptera</taxon>
        <taxon>Endopterygota</taxon>
        <taxon>Coleoptera</taxon>
        <taxon>Polyphaga</taxon>
        <taxon>Cucujiformia</taxon>
        <taxon>Coccinelloidea</taxon>
        <taxon>Coccinellidae</taxon>
        <taxon>Scymninae</taxon>
        <taxon>Scymnini</taxon>
        <taxon>Cryptolaemus</taxon>
    </lineage>
</organism>
<feature type="domain" description="Cilia- and flagella-associated protein 61 N-terminal" evidence="1">
    <location>
        <begin position="47"/>
        <end position="293"/>
    </location>
</feature>